<dbReference type="GO" id="GO:0032259">
    <property type="term" value="P:methylation"/>
    <property type="evidence" value="ECO:0007669"/>
    <property type="project" value="UniProtKB-KW"/>
</dbReference>
<gene>
    <name evidence="6" type="ORF">GKO48_03970</name>
</gene>
<keyword evidence="1" id="KW-0489">Methyltransferase</keyword>
<evidence type="ECO:0000313" key="7">
    <source>
        <dbReference type="Proteomes" id="UP001219901"/>
    </source>
</evidence>
<keyword evidence="7" id="KW-1185">Reference proteome</keyword>
<evidence type="ECO:0000256" key="1">
    <source>
        <dbReference type="ARBA" id="ARBA00022603"/>
    </source>
</evidence>
<feature type="domain" description="DNA methylase N-4/N-6" evidence="5">
    <location>
        <begin position="86"/>
        <end position="378"/>
    </location>
</feature>
<dbReference type="GO" id="GO:0003677">
    <property type="term" value="F:DNA binding"/>
    <property type="evidence" value="ECO:0007669"/>
    <property type="project" value="InterPro"/>
</dbReference>
<dbReference type="PRINTS" id="PR00506">
    <property type="entry name" value="D21N6MTFRASE"/>
</dbReference>
<organism evidence="6 7">
    <name type="scientific">Candidatus Lucifugimonas marina</name>
    <dbReference type="NCBI Taxonomy" id="3038979"/>
    <lineage>
        <taxon>Bacteria</taxon>
        <taxon>Bacillati</taxon>
        <taxon>Chloroflexota</taxon>
        <taxon>Dehalococcoidia</taxon>
        <taxon>SAR202 cluster</taxon>
        <taxon>Candidatus Lucifugimonadales</taxon>
        <taxon>Candidatus Lucifugimonadaceae</taxon>
        <taxon>Candidatus Lucifugimonas</taxon>
    </lineage>
</organism>
<dbReference type="InterPro" id="IPR029063">
    <property type="entry name" value="SAM-dependent_MTases_sf"/>
</dbReference>
<protein>
    <submittedName>
        <fullName evidence="6">Site-specific DNA-methyltransferase</fullName>
    </submittedName>
</protein>
<dbReference type="InterPro" id="IPR002295">
    <property type="entry name" value="N4/N6-MTase_EcoPI_Mod-like"/>
</dbReference>
<feature type="region of interest" description="Disordered" evidence="4">
    <location>
        <begin position="198"/>
        <end position="234"/>
    </location>
</feature>
<dbReference type="REBASE" id="701633">
    <property type="entry name" value="M.Scl1073ORF3970P"/>
</dbReference>
<evidence type="ECO:0000256" key="2">
    <source>
        <dbReference type="ARBA" id="ARBA00022679"/>
    </source>
</evidence>
<dbReference type="AlphaFoldDB" id="A0AAJ5ZEZ1"/>
<reference evidence="6 7" key="1">
    <citation type="submission" date="2019-11" db="EMBL/GenBank/DDBJ databases">
        <authorList>
            <person name="Cho J.-C."/>
        </authorList>
    </citation>
    <scope>NUCLEOTIDE SEQUENCE [LARGE SCALE GENOMIC DNA]</scope>
    <source>
        <strain evidence="6 7">JH1073</strain>
    </source>
</reference>
<reference evidence="7" key="2">
    <citation type="submission" date="2023-06" db="EMBL/GenBank/DDBJ databases">
        <title>Pangenomics reveal diversification of enzyme families and niche specialization in globally abundant SAR202 bacteria.</title>
        <authorList>
            <person name="Saw J.H.W."/>
        </authorList>
    </citation>
    <scope>NUCLEOTIDE SEQUENCE [LARGE SCALE GENOMIC DNA]</scope>
    <source>
        <strain evidence="7">JH1073</strain>
    </source>
</reference>
<accession>A0AAJ5ZEZ1</accession>
<dbReference type="Pfam" id="PF01555">
    <property type="entry name" value="N6_N4_Mtase"/>
    <property type="match status" value="1"/>
</dbReference>
<dbReference type="Proteomes" id="UP001219901">
    <property type="component" value="Chromosome"/>
</dbReference>
<evidence type="ECO:0000313" key="6">
    <source>
        <dbReference type="EMBL" id="WFG38801.1"/>
    </source>
</evidence>
<name>A0AAJ5ZEZ1_9CHLR</name>
<keyword evidence="2" id="KW-0808">Transferase</keyword>
<evidence type="ECO:0000256" key="4">
    <source>
        <dbReference type="SAM" id="MobiDB-lite"/>
    </source>
</evidence>
<dbReference type="InterPro" id="IPR002941">
    <property type="entry name" value="DNA_methylase_N4/N6"/>
</dbReference>
<evidence type="ECO:0000259" key="5">
    <source>
        <dbReference type="Pfam" id="PF01555"/>
    </source>
</evidence>
<evidence type="ECO:0000256" key="3">
    <source>
        <dbReference type="ARBA" id="ARBA00022691"/>
    </source>
</evidence>
<proteinExistence type="predicted"/>
<keyword evidence="3" id="KW-0949">S-adenosyl-L-methionine</keyword>
<sequence>MTEAPRVSLEWPNKDKALLAAGSSAPVWVDRSDPRANEVRLLRSSGLIGGGGTEEEIASGHLIVGDSLDALRAIEKNKLMGLDDGIRLLYIDPPFNTGQQFHQYSDSVGHAEWLSALRDRLNAVKPLLHPLASIWVHLDDGEVHRARCVLDEVFGADAFVSTIVWQKRKTRESRSAFSSNHDYIHVYAPAGPQVWKRSRNLLPRDSSSARNRDNDPRGSWTDAPFTAPGFRQNQHYPIKNPAGMSLMPPKGRSWYATEPVFRELLEDNRIWFPRDGAGLPRIKRFVNAEPGLVPFTLWGGDEGGTNDDAKRHLMSMFPNETAFATPKPESLLHRIIQIGTDPGDIVLDFFAGSGTTAAVAHKLKRRWVAIERSSKIVSTYLLPRMRCVIEGDDPDGVTKEVNWSGGGAVGLHSLSDSIYKEDSDQAELAIQEWAPELVKSLFDESARISSDIGPFICEYQGKRVAFIAGYLDKHSAQILINSSKPGDRLLIYAERWTAASKRLVLRRRPGSFLLPLPIDEVLRHKVTSSNSTATPKNVIESVHLQPV</sequence>
<dbReference type="GO" id="GO:0008170">
    <property type="term" value="F:N-methyltransferase activity"/>
    <property type="evidence" value="ECO:0007669"/>
    <property type="project" value="InterPro"/>
</dbReference>
<dbReference type="RefSeq" id="WP_342827274.1">
    <property type="nucleotide sequence ID" value="NZ_CP046147.1"/>
</dbReference>
<dbReference type="EMBL" id="CP046147">
    <property type="protein sequence ID" value="WFG38801.1"/>
    <property type="molecule type" value="Genomic_DNA"/>
</dbReference>
<dbReference type="Gene3D" id="3.40.50.150">
    <property type="entry name" value="Vaccinia Virus protein VP39"/>
    <property type="match status" value="1"/>
</dbReference>
<dbReference type="SUPFAM" id="SSF53335">
    <property type="entry name" value="S-adenosyl-L-methionine-dependent methyltransferases"/>
    <property type="match status" value="1"/>
</dbReference>